<dbReference type="Proteomes" id="UP000253891">
    <property type="component" value="Unassembled WGS sequence"/>
</dbReference>
<dbReference type="Gene3D" id="3.30.420.10">
    <property type="entry name" value="Ribonuclease H-like superfamily/Ribonuclease H"/>
    <property type="match status" value="1"/>
</dbReference>
<dbReference type="InterPro" id="IPR036397">
    <property type="entry name" value="RNaseH_sf"/>
</dbReference>
<dbReference type="GO" id="GO:0003676">
    <property type="term" value="F:nucleic acid binding"/>
    <property type="evidence" value="ECO:0007669"/>
    <property type="project" value="InterPro"/>
</dbReference>
<dbReference type="NCBIfam" id="NF033516">
    <property type="entry name" value="transpos_IS3"/>
    <property type="match status" value="1"/>
</dbReference>
<reference evidence="2 3" key="1">
    <citation type="journal article" date="2015" name="BMC Genomics">
        <title>Comparative genomics of Fructobacillus spp. and Leuconostoc spp. reveals niche-specific evolution of Fructobacillus spp.</title>
        <authorList>
            <person name="Endo A."/>
            <person name="Tanizawa Y."/>
            <person name="Tanaka N."/>
            <person name="Maeno S."/>
            <person name="Kumar H."/>
            <person name="Shiwa Y."/>
            <person name="Okada S."/>
            <person name="Yoshikawa H."/>
            <person name="Dicks L."/>
            <person name="Nakagawa J."/>
            <person name="Arita M."/>
        </authorList>
    </citation>
    <scope>NUCLEOTIDE SEQUENCE [LARGE SCALE GENOMIC DNA]</scope>
    <source>
        <strain evidence="2 3">JCM 12225</strain>
    </source>
</reference>
<dbReference type="STRING" id="157463.GCA_001047075_00432"/>
<dbReference type="EMBL" id="DF967994">
    <property type="protein sequence ID" value="GAO99505.1"/>
    <property type="molecule type" value="Genomic_DNA"/>
</dbReference>
<name>A0A0K8MG66_9LACO</name>
<dbReference type="SUPFAM" id="SSF53098">
    <property type="entry name" value="Ribonuclease H-like"/>
    <property type="match status" value="1"/>
</dbReference>
<evidence type="ECO:0000313" key="3">
    <source>
        <dbReference type="Proteomes" id="UP000253891"/>
    </source>
</evidence>
<feature type="domain" description="Integrase catalytic" evidence="1">
    <location>
        <begin position="57"/>
        <end position="222"/>
    </location>
</feature>
<dbReference type="PROSITE" id="PS50994">
    <property type="entry name" value="INTEGRASE"/>
    <property type="match status" value="1"/>
</dbReference>
<keyword evidence="3" id="KW-1185">Reference proteome</keyword>
<protein>
    <submittedName>
        <fullName evidence="2">Transposase</fullName>
    </submittedName>
</protein>
<proteinExistence type="predicted"/>
<dbReference type="AlphaFoldDB" id="A0A0K8MG66"/>
<dbReference type="InterPro" id="IPR012337">
    <property type="entry name" value="RNaseH-like_sf"/>
</dbReference>
<dbReference type="Pfam" id="PF13333">
    <property type="entry name" value="rve_2"/>
    <property type="match status" value="1"/>
</dbReference>
<sequence>MLRKTSKYSQINHKKVQRLMHEMNIQGSGYRKKRAKYNSYPGPNGRTTKNRFRRRFQTDRRLQKLTSDVTEFKVPATGEKLYLEPILDLYNKEIITYSLSTKPDLAFALKPVQELVAKLSKRHYQIYLHTDQGWQYRHRSWQKLLQKNGIKPSMSRKATALDNAPMESFFNKLKTELGELSQFNRVNELREAIQKWIHYYNTERIQIKLKGQSPIEYRQLAS</sequence>
<evidence type="ECO:0000313" key="2">
    <source>
        <dbReference type="EMBL" id="GAO99505.1"/>
    </source>
</evidence>
<dbReference type="OrthoDB" id="9781005at2"/>
<accession>A0A0K8MG66</accession>
<dbReference type="PANTHER" id="PTHR46889:SF4">
    <property type="entry name" value="TRANSPOSASE INSO FOR INSERTION SEQUENCE ELEMENT IS911B-RELATED"/>
    <property type="match status" value="1"/>
</dbReference>
<dbReference type="InterPro" id="IPR001584">
    <property type="entry name" value="Integrase_cat-core"/>
</dbReference>
<dbReference type="Pfam" id="PF00665">
    <property type="entry name" value="rve"/>
    <property type="match status" value="1"/>
</dbReference>
<dbReference type="PANTHER" id="PTHR46889">
    <property type="entry name" value="TRANSPOSASE INSF FOR INSERTION SEQUENCE IS3B-RELATED"/>
    <property type="match status" value="1"/>
</dbReference>
<evidence type="ECO:0000259" key="1">
    <source>
        <dbReference type="PROSITE" id="PS50994"/>
    </source>
</evidence>
<gene>
    <name evidence="2" type="ORF">FFIC_170010</name>
</gene>
<dbReference type="GO" id="GO:0015074">
    <property type="term" value="P:DNA integration"/>
    <property type="evidence" value="ECO:0007669"/>
    <property type="project" value="InterPro"/>
</dbReference>
<dbReference type="InterPro" id="IPR048020">
    <property type="entry name" value="Transpos_IS3"/>
</dbReference>
<dbReference type="RefSeq" id="WP_061992918.1">
    <property type="nucleotide sequence ID" value="NZ_DF967994.1"/>
</dbReference>
<dbReference type="InterPro" id="IPR050900">
    <property type="entry name" value="Transposase_IS3/IS150/IS904"/>
</dbReference>
<organism evidence="2 3">
    <name type="scientific">Fructobacillus ficulneus</name>
    <dbReference type="NCBI Taxonomy" id="157463"/>
    <lineage>
        <taxon>Bacteria</taxon>
        <taxon>Bacillati</taxon>
        <taxon>Bacillota</taxon>
        <taxon>Bacilli</taxon>
        <taxon>Lactobacillales</taxon>
        <taxon>Lactobacillaceae</taxon>
        <taxon>Fructobacillus</taxon>
    </lineage>
</organism>